<dbReference type="EMBL" id="QKRB01000010">
    <property type="protein sequence ID" value="PZD97691.1"/>
    <property type="molecule type" value="Genomic_DNA"/>
</dbReference>
<dbReference type="InterPro" id="IPR001647">
    <property type="entry name" value="HTH_TetR"/>
</dbReference>
<evidence type="ECO:0000313" key="6">
    <source>
        <dbReference type="Proteomes" id="UP000249522"/>
    </source>
</evidence>
<proteinExistence type="predicted"/>
<feature type="domain" description="HTH tetR-type" evidence="4">
    <location>
        <begin position="6"/>
        <end position="66"/>
    </location>
</feature>
<sequence>MDRRILKTREAIKKAFFDLMAEKDFKDITVHLISERANLNRGTFYLHYLDKFHLLDKCIEEQLAGLLRVCASTGADQTHFPTFDSILATTEYFEEHILFYTCMLTNEGMPSFRDRLHQLMVKGIHEQVNMSGINKGMNKEILVQFMASAIVGIVEWWILNKMPVPANQLARELWTLLERNQIRT</sequence>
<keyword evidence="6" id="KW-1185">Reference proteome</keyword>
<keyword evidence="1 2" id="KW-0238">DNA-binding</keyword>
<evidence type="ECO:0000256" key="3">
    <source>
        <dbReference type="SAM" id="Phobius"/>
    </source>
</evidence>
<feature type="DNA-binding region" description="H-T-H motif" evidence="2">
    <location>
        <begin position="29"/>
        <end position="48"/>
    </location>
</feature>
<name>A0A2W1M191_9BACL</name>
<reference evidence="5 6" key="1">
    <citation type="submission" date="2018-06" db="EMBL/GenBank/DDBJ databases">
        <title>Paenibacillus imtechensis sp. nov.</title>
        <authorList>
            <person name="Pinnaka A.K."/>
            <person name="Singh H."/>
            <person name="Kaur M."/>
        </authorList>
    </citation>
    <scope>NUCLEOTIDE SEQUENCE [LARGE SCALE GENOMIC DNA]</scope>
    <source>
        <strain evidence="5 6">SMB1</strain>
    </source>
</reference>
<evidence type="ECO:0000256" key="1">
    <source>
        <dbReference type="ARBA" id="ARBA00023125"/>
    </source>
</evidence>
<dbReference type="PROSITE" id="PS50977">
    <property type="entry name" value="HTH_TETR_2"/>
    <property type="match status" value="1"/>
</dbReference>
<dbReference type="Pfam" id="PF14278">
    <property type="entry name" value="TetR_C_8"/>
    <property type="match status" value="1"/>
</dbReference>
<evidence type="ECO:0000256" key="2">
    <source>
        <dbReference type="PROSITE-ProRule" id="PRU00335"/>
    </source>
</evidence>
<dbReference type="PANTHER" id="PTHR43479:SF7">
    <property type="entry name" value="TETR-FAMILY TRANSCRIPTIONAL REGULATOR"/>
    <property type="match status" value="1"/>
</dbReference>
<keyword evidence="3" id="KW-0472">Membrane</keyword>
<dbReference type="Proteomes" id="UP000249522">
    <property type="component" value="Unassembled WGS sequence"/>
</dbReference>
<dbReference type="GO" id="GO:0003677">
    <property type="term" value="F:DNA binding"/>
    <property type="evidence" value="ECO:0007669"/>
    <property type="project" value="UniProtKB-UniRule"/>
</dbReference>
<keyword evidence="3" id="KW-1133">Transmembrane helix</keyword>
<dbReference type="InterPro" id="IPR050624">
    <property type="entry name" value="HTH-type_Tx_Regulator"/>
</dbReference>
<keyword evidence="3" id="KW-0812">Transmembrane</keyword>
<dbReference type="InterPro" id="IPR009057">
    <property type="entry name" value="Homeodomain-like_sf"/>
</dbReference>
<dbReference type="SUPFAM" id="SSF46689">
    <property type="entry name" value="Homeodomain-like"/>
    <property type="match status" value="1"/>
</dbReference>
<feature type="transmembrane region" description="Helical" evidence="3">
    <location>
        <begin position="141"/>
        <end position="159"/>
    </location>
</feature>
<gene>
    <name evidence="5" type="ORF">DNH61_01830</name>
</gene>
<dbReference type="Gene3D" id="1.10.357.10">
    <property type="entry name" value="Tetracycline Repressor, domain 2"/>
    <property type="match status" value="1"/>
</dbReference>
<protein>
    <submittedName>
        <fullName evidence="5">TetR/AcrR family transcriptional regulator</fullName>
    </submittedName>
</protein>
<dbReference type="OrthoDB" id="9810250at2"/>
<dbReference type="InterPro" id="IPR039532">
    <property type="entry name" value="TetR_C_Firmicutes"/>
</dbReference>
<dbReference type="AlphaFoldDB" id="A0A2W1M191"/>
<evidence type="ECO:0000313" key="5">
    <source>
        <dbReference type="EMBL" id="PZD97691.1"/>
    </source>
</evidence>
<dbReference type="PANTHER" id="PTHR43479">
    <property type="entry name" value="ACREF/ENVCD OPERON REPRESSOR-RELATED"/>
    <property type="match status" value="1"/>
</dbReference>
<accession>A0A2W1M191</accession>
<organism evidence="5 6">
    <name type="scientific">Paenibacillus sambharensis</name>
    <dbReference type="NCBI Taxonomy" id="1803190"/>
    <lineage>
        <taxon>Bacteria</taxon>
        <taxon>Bacillati</taxon>
        <taxon>Bacillota</taxon>
        <taxon>Bacilli</taxon>
        <taxon>Bacillales</taxon>
        <taxon>Paenibacillaceae</taxon>
        <taxon>Paenibacillus</taxon>
    </lineage>
</organism>
<comment type="caution">
    <text evidence="5">The sequence shown here is derived from an EMBL/GenBank/DDBJ whole genome shotgun (WGS) entry which is preliminary data.</text>
</comment>
<evidence type="ECO:0000259" key="4">
    <source>
        <dbReference type="PROSITE" id="PS50977"/>
    </source>
</evidence>